<sequence length="259" mass="29087">MLSFTGRLPRDWIALGVQLTAFSYITFIVWLLYAGVRKQEKPVTKQTSSVSGSSSKHGPKHQRAVKWLGFVSILQLVLCSSFFIFVKELLSSIDWIYWLVTERNGTFDTYIILCTDLCFALSLFLMQSLFVERLCVSLNNTIYGYHPVVYILLRFICLPVLVLGVALAYLEATTKAKQLSDCMLSLCVIMAVSTLSVTGLLYNSLSKLLQSFSISQAKTLHALIRLTLVSLFGLGKYKKSCQTFFADHILSLLFCVGLE</sequence>
<accession>X6N789</accession>
<dbReference type="EMBL" id="ASPP01010987">
    <property type="protein sequence ID" value="ETO22155.1"/>
    <property type="molecule type" value="Genomic_DNA"/>
</dbReference>
<protein>
    <submittedName>
        <fullName evidence="2">Uncharacterized protein</fullName>
    </submittedName>
</protein>
<evidence type="ECO:0000313" key="3">
    <source>
        <dbReference type="Proteomes" id="UP000023152"/>
    </source>
</evidence>
<feature type="transmembrane region" description="Helical" evidence="1">
    <location>
        <begin position="107"/>
        <end position="130"/>
    </location>
</feature>
<comment type="caution">
    <text evidence="2">The sequence shown here is derived from an EMBL/GenBank/DDBJ whole genome shotgun (WGS) entry which is preliminary data.</text>
</comment>
<name>X6N789_RETFI</name>
<evidence type="ECO:0000256" key="1">
    <source>
        <dbReference type="SAM" id="Phobius"/>
    </source>
</evidence>
<feature type="transmembrane region" description="Helical" evidence="1">
    <location>
        <begin position="150"/>
        <end position="170"/>
    </location>
</feature>
<keyword evidence="3" id="KW-1185">Reference proteome</keyword>
<keyword evidence="1" id="KW-0472">Membrane</keyword>
<gene>
    <name evidence="2" type="ORF">RFI_15044</name>
</gene>
<keyword evidence="1" id="KW-1133">Transmembrane helix</keyword>
<feature type="transmembrane region" description="Helical" evidence="1">
    <location>
        <begin position="67"/>
        <end position="86"/>
    </location>
</feature>
<organism evidence="2 3">
    <name type="scientific">Reticulomyxa filosa</name>
    <dbReference type="NCBI Taxonomy" id="46433"/>
    <lineage>
        <taxon>Eukaryota</taxon>
        <taxon>Sar</taxon>
        <taxon>Rhizaria</taxon>
        <taxon>Retaria</taxon>
        <taxon>Foraminifera</taxon>
        <taxon>Monothalamids</taxon>
        <taxon>Reticulomyxidae</taxon>
        <taxon>Reticulomyxa</taxon>
    </lineage>
</organism>
<reference evidence="2 3" key="1">
    <citation type="journal article" date="2013" name="Curr. Biol.">
        <title>The Genome of the Foraminiferan Reticulomyxa filosa.</title>
        <authorList>
            <person name="Glockner G."/>
            <person name="Hulsmann N."/>
            <person name="Schleicher M."/>
            <person name="Noegel A.A."/>
            <person name="Eichinger L."/>
            <person name="Gallinger C."/>
            <person name="Pawlowski J."/>
            <person name="Sierra R."/>
            <person name="Euteneuer U."/>
            <person name="Pillet L."/>
            <person name="Moustafa A."/>
            <person name="Platzer M."/>
            <person name="Groth M."/>
            <person name="Szafranski K."/>
            <person name="Schliwa M."/>
        </authorList>
    </citation>
    <scope>NUCLEOTIDE SEQUENCE [LARGE SCALE GENOMIC DNA]</scope>
</reference>
<evidence type="ECO:0000313" key="2">
    <source>
        <dbReference type="EMBL" id="ETO22155.1"/>
    </source>
</evidence>
<keyword evidence="1" id="KW-0812">Transmembrane</keyword>
<dbReference type="Proteomes" id="UP000023152">
    <property type="component" value="Unassembled WGS sequence"/>
</dbReference>
<dbReference type="AlphaFoldDB" id="X6N789"/>
<feature type="transmembrane region" description="Helical" evidence="1">
    <location>
        <begin position="12"/>
        <end position="33"/>
    </location>
</feature>
<feature type="transmembrane region" description="Helical" evidence="1">
    <location>
        <begin position="182"/>
        <end position="202"/>
    </location>
</feature>
<proteinExistence type="predicted"/>